<accession>A0A6S7BEI4</accession>
<proteinExistence type="predicted"/>
<protein>
    <submittedName>
        <fullName evidence="1">Uncharacterized protein</fullName>
    </submittedName>
</protein>
<reference evidence="1 2" key="1">
    <citation type="submission" date="2020-04" db="EMBL/GenBank/DDBJ databases">
        <authorList>
            <person name="De Canck E."/>
        </authorList>
    </citation>
    <scope>NUCLEOTIDE SEQUENCE [LARGE SCALE GENOMIC DNA]</scope>
    <source>
        <strain evidence="1 2">LMG 28138</strain>
    </source>
</reference>
<organism evidence="1 2">
    <name type="scientific">Pararobbsia alpina</name>
    <dbReference type="NCBI Taxonomy" id="621374"/>
    <lineage>
        <taxon>Bacteria</taxon>
        <taxon>Pseudomonadati</taxon>
        <taxon>Pseudomonadota</taxon>
        <taxon>Betaproteobacteria</taxon>
        <taxon>Burkholderiales</taxon>
        <taxon>Burkholderiaceae</taxon>
        <taxon>Pararobbsia</taxon>
    </lineage>
</organism>
<sequence>MIRCPSVCCPRRRRCLGPNYARGATLTDRVVSLDTSEPKVPYWRESGPLQQSPGRRQRVAYGSSPWHRVGFRVVGRNSEINCRQSFVECMRERRQQPKDPLTRPNATVRLIATMF</sequence>
<dbReference type="Proteomes" id="UP000494115">
    <property type="component" value="Unassembled WGS sequence"/>
</dbReference>
<evidence type="ECO:0000313" key="2">
    <source>
        <dbReference type="Proteomes" id="UP000494115"/>
    </source>
</evidence>
<name>A0A6S7BEI4_9BURK</name>
<gene>
    <name evidence="1" type="ORF">LMG28138_04305</name>
</gene>
<keyword evidence="2" id="KW-1185">Reference proteome</keyword>
<dbReference type="EMBL" id="CADIKM010000027">
    <property type="protein sequence ID" value="CAB3797729.1"/>
    <property type="molecule type" value="Genomic_DNA"/>
</dbReference>
<evidence type="ECO:0000313" key="1">
    <source>
        <dbReference type="EMBL" id="CAB3797729.1"/>
    </source>
</evidence>
<dbReference type="AlphaFoldDB" id="A0A6S7BEI4"/>